<dbReference type="FunFam" id="1.10.600.10:FF:000007">
    <property type="entry name" value="Isoprene synthase, chloroplastic"/>
    <property type="match status" value="1"/>
</dbReference>
<dbReference type="SUPFAM" id="SSF48239">
    <property type="entry name" value="Terpenoid cyclases/Protein prenyltransferases"/>
    <property type="match status" value="1"/>
</dbReference>
<dbReference type="InterPro" id="IPR008930">
    <property type="entry name" value="Terpenoid_cyclase/PrenylTrfase"/>
</dbReference>
<evidence type="ECO:0000256" key="1">
    <source>
        <dbReference type="ARBA" id="ARBA00022723"/>
    </source>
</evidence>
<dbReference type="InterPro" id="IPR036965">
    <property type="entry name" value="Terpene_synth_N_sf"/>
</dbReference>
<evidence type="ECO:0000259" key="4">
    <source>
        <dbReference type="Pfam" id="PF01397"/>
    </source>
</evidence>
<dbReference type="FunFam" id="1.50.10.130:FF:000001">
    <property type="entry name" value="Isoprene synthase, chloroplastic"/>
    <property type="match status" value="1"/>
</dbReference>
<proteinExistence type="evidence at transcript level"/>
<dbReference type="InterPro" id="IPR034741">
    <property type="entry name" value="Terpene_cyclase-like_1_C"/>
</dbReference>
<accession>B3ITB9</accession>
<dbReference type="InterPro" id="IPR001906">
    <property type="entry name" value="Terpene_synth_N"/>
</dbReference>
<evidence type="ECO:0000256" key="2">
    <source>
        <dbReference type="ARBA" id="ARBA00022842"/>
    </source>
</evidence>
<keyword evidence="2" id="KW-0460">Magnesium</keyword>
<keyword evidence="1" id="KW-0479">Metal-binding</keyword>
<protein>
    <submittedName>
        <fullName evidence="6">Sesquiterpene synthase 4</fullName>
    </submittedName>
</protein>
<feature type="domain" description="Terpene synthase N-terminal" evidence="4">
    <location>
        <begin position="26"/>
        <end position="193"/>
    </location>
</feature>
<keyword evidence="3" id="KW-0456">Lyase</keyword>
<dbReference type="AlphaFoldDB" id="B3ITB9"/>
<dbReference type="Gene3D" id="1.50.10.130">
    <property type="entry name" value="Terpene synthase, N-terminal domain"/>
    <property type="match status" value="1"/>
</dbReference>
<dbReference type="InterPro" id="IPR050148">
    <property type="entry name" value="Terpene_synthase-like"/>
</dbReference>
<evidence type="ECO:0000256" key="3">
    <source>
        <dbReference type="ARBA" id="ARBA00023239"/>
    </source>
</evidence>
<dbReference type="EMBL" id="AB247333">
    <property type="protein sequence ID" value="BAG50434.1"/>
    <property type="molecule type" value="mRNA"/>
</dbReference>
<feature type="domain" description="Terpene synthase metal-binding" evidence="5">
    <location>
        <begin position="254"/>
        <end position="491"/>
    </location>
</feature>
<dbReference type="SFLD" id="SFLDS00005">
    <property type="entry name" value="Isoprenoid_Synthase_Type_I"/>
    <property type="match status" value="1"/>
</dbReference>
<name>B3ITB9_ZINZE</name>
<evidence type="ECO:0000313" key="6">
    <source>
        <dbReference type="EMBL" id="BAG50434.1"/>
    </source>
</evidence>
<dbReference type="PANTHER" id="PTHR31225">
    <property type="entry name" value="OS04G0344100 PROTEIN-RELATED"/>
    <property type="match status" value="1"/>
</dbReference>
<dbReference type="SFLD" id="SFLDG01019">
    <property type="entry name" value="Terpene_Cyclase_Like_1_C_Termi"/>
    <property type="match status" value="1"/>
</dbReference>
<dbReference type="PANTHER" id="PTHR31225:SF93">
    <property type="entry name" value="ALPHA-HUMULENE_(-)-(E)-BETA-CARYOPHYLLENE SYNTHASE"/>
    <property type="match status" value="1"/>
</dbReference>
<dbReference type="SUPFAM" id="SSF48576">
    <property type="entry name" value="Terpenoid synthases"/>
    <property type="match status" value="1"/>
</dbReference>
<evidence type="ECO:0000259" key="5">
    <source>
        <dbReference type="Pfam" id="PF03936"/>
    </source>
</evidence>
<dbReference type="GO" id="GO:0000287">
    <property type="term" value="F:magnesium ion binding"/>
    <property type="evidence" value="ECO:0007669"/>
    <property type="project" value="InterPro"/>
</dbReference>
<dbReference type="InterPro" id="IPR044814">
    <property type="entry name" value="Terpene_cyclase_plant_C1"/>
</dbReference>
<reference evidence="6" key="1">
    <citation type="submission" date="2006-01" db="EMBL/GenBank/DDBJ databases">
        <title>Sesquiterpene synthase gene family from Shampoo ginger.</title>
        <authorList>
            <person name="Yu F."/>
            <person name="Okamoto S."/>
            <person name="Utsumi R."/>
        </authorList>
    </citation>
    <scope>NUCLEOTIDE SEQUENCE</scope>
</reference>
<dbReference type="InterPro" id="IPR005630">
    <property type="entry name" value="Terpene_synthase_metal-bd"/>
</dbReference>
<dbReference type="Pfam" id="PF01397">
    <property type="entry name" value="Terpene_synth"/>
    <property type="match status" value="1"/>
</dbReference>
<dbReference type="Pfam" id="PF03936">
    <property type="entry name" value="Terpene_synth_C"/>
    <property type="match status" value="1"/>
</dbReference>
<dbReference type="GO" id="GO:0009507">
    <property type="term" value="C:chloroplast"/>
    <property type="evidence" value="ECO:0007669"/>
    <property type="project" value="UniProtKB-ARBA"/>
</dbReference>
<dbReference type="GO" id="GO:0016102">
    <property type="term" value="P:diterpenoid biosynthetic process"/>
    <property type="evidence" value="ECO:0007669"/>
    <property type="project" value="InterPro"/>
</dbReference>
<organism evidence="6">
    <name type="scientific">Zingiber zerumbet</name>
    <name type="common">Shampoo ginger</name>
    <name type="synonym">Amomum zerumbet</name>
    <dbReference type="NCBI Taxonomy" id="311405"/>
    <lineage>
        <taxon>Eukaryota</taxon>
        <taxon>Viridiplantae</taxon>
        <taxon>Streptophyta</taxon>
        <taxon>Embryophyta</taxon>
        <taxon>Tracheophyta</taxon>
        <taxon>Spermatophyta</taxon>
        <taxon>Magnoliopsida</taxon>
        <taxon>Liliopsida</taxon>
        <taxon>Zingiberales</taxon>
        <taxon>Zingiberaceae</taxon>
        <taxon>Zingiber</taxon>
    </lineage>
</organism>
<dbReference type="Gene3D" id="1.10.600.10">
    <property type="entry name" value="Farnesyl Diphosphate Synthase"/>
    <property type="match status" value="1"/>
</dbReference>
<dbReference type="CDD" id="cd00684">
    <property type="entry name" value="Terpene_cyclase_plant_C1"/>
    <property type="match status" value="1"/>
</dbReference>
<dbReference type="InterPro" id="IPR008949">
    <property type="entry name" value="Isoprenoid_synthase_dom_sf"/>
</dbReference>
<dbReference type="GO" id="GO:0010333">
    <property type="term" value="F:terpene synthase activity"/>
    <property type="evidence" value="ECO:0007669"/>
    <property type="project" value="InterPro"/>
</dbReference>
<gene>
    <name evidence="6" type="primary">zss4</name>
</gene>
<sequence length="548" mass="64419">MEKQSLTFVGDHEAKVHKSSKYHPSIWGDYFIRNSSLSHVETQRMIKRVEELKVQVKSMFKGTNDILQIMNLIDSIQLLRLDYHFENEIDDALRLIFEVDDKNYDLYETSLRFRLLRQHGYNVSTDTFNKFRDDNGSFISTLKRDAKGLLSLYNVSYLATHGETILDEANYFTKSQLVSLLSELEQPLETQVSLFLEVPLCRRIKSLLARIYIPIYQKDAMRNDVILELAKLDFNLLQSLHQEELKKVSIWWNDLALAKSLKFVRDRIVEAYYWVVGMYYEPQYSRVRVMCTKAFGLLSIMDDIYDNYSTLEERRLLTEAIKRWNRQAVDSLPEYTKNFYLKLLKTFEEFEAVLELNEKYRVQYLKNEFKAVAIAYLEESKWGVERYVPSLDEHLRVSLISSACSFVICSMYLGMGEVATKEVFEWYSSFPKPVEACSVIGRLLNDIRSHETEQERDHVASTVESYMKEHGTNVQVTCKKLREMLEKAWKDLNKERLNPTLVARPIIERILSFSVSMEDVYRDTDEYTHSDKKMKDNVSLVLVEPIPI</sequence>